<comment type="caution">
    <text evidence="2">The sequence shown here is derived from an EMBL/GenBank/DDBJ whole genome shotgun (WGS) entry which is preliminary data.</text>
</comment>
<dbReference type="Proteomes" id="UP000589373">
    <property type="component" value="Unassembled WGS sequence"/>
</dbReference>
<proteinExistence type="predicted"/>
<evidence type="ECO:0000313" key="3">
    <source>
        <dbReference type="Proteomes" id="UP000589373"/>
    </source>
</evidence>
<protein>
    <submittedName>
        <fullName evidence="2">SAM-dependent DNA methyltransferase</fullName>
    </submittedName>
</protein>
<dbReference type="SUPFAM" id="SSF53335">
    <property type="entry name" value="S-adenosyl-L-methionine-dependent methyltransferases"/>
    <property type="match status" value="1"/>
</dbReference>
<keyword evidence="2" id="KW-0808">Transferase</keyword>
<accession>A0A847D1F3</accession>
<dbReference type="GO" id="GO:0032259">
    <property type="term" value="P:methylation"/>
    <property type="evidence" value="ECO:0007669"/>
    <property type="project" value="UniProtKB-KW"/>
</dbReference>
<evidence type="ECO:0000313" key="2">
    <source>
        <dbReference type="EMBL" id="NLD31161.1"/>
    </source>
</evidence>
<reference evidence="2 3" key="1">
    <citation type="journal article" date="2020" name="Biotechnol. Biofuels">
        <title>New insights from the biogas microbiome by comprehensive genome-resolved metagenomics of nearly 1600 species originating from multiple anaerobic digesters.</title>
        <authorList>
            <person name="Campanaro S."/>
            <person name="Treu L."/>
            <person name="Rodriguez-R L.M."/>
            <person name="Kovalovszki A."/>
            <person name="Ziels R.M."/>
            <person name="Maus I."/>
            <person name="Zhu X."/>
            <person name="Kougias P.G."/>
            <person name="Basile A."/>
            <person name="Luo G."/>
            <person name="Schluter A."/>
            <person name="Konstantinidis K.T."/>
            <person name="Angelidaki I."/>
        </authorList>
    </citation>
    <scope>NUCLEOTIDE SEQUENCE [LARGE SCALE GENOMIC DNA]</scope>
    <source>
        <strain evidence="2">AS07pgkLD_105</strain>
    </source>
</reference>
<dbReference type="GO" id="GO:0008168">
    <property type="term" value="F:methyltransferase activity"/>
    <property type="evidence" value="ECO:0007669"/>
    <property type="project" value="UniProtKB-KW"/>
</dbReference>
<gene>
    <name evidence="2" type="ORF">GX662_02740</name>
</gene>
<dbReference type="Gene3D" id="3.40.50.150">
    <property type="entry name" value="Vaccinia Virus protein VP39"/>
    <property type="match status" value="1"/>
</dbReference>
<keyword evidence="2" id="KW-0489">Methyltransferase</keyword>
<sequence length="221" mass="25396">MNRQAKSKQRIADHGEVFTAEREVNAMLDLVKQETERIDSRFLEPACGNGNFLAEILRRKLAVVKSRYGKNADDYERYAIIAVTSIYGVEILQDNAQECRERLFDIWNTEYTRQCKTESNDETRAAVRFILEKNILCGDALTLEQADGTPIIFAEWSAVNGTFIKRRDFELSHMLHAEEKNLQMDLFGSVGNYETDASGATVLMPIREFPPIHYRRVKEHG</sequence>
<dbReference type="InterPro" id="IPR046816">
    <property type="entry name" value="MmeI_Mtase"/>
</dbReference>
<organism evidence="2 3">
    <name type="scientific">Trichococcus flocculiformis</name>
    <dbReference type="NCBI Taxonomy" id="82803"/>
    <lineage>
        <taxon>Bacteria</taxon>
        <taxon>Bacillati</taxon>
        <taxon>Bacillota</taxon>
        <taxon>Bacilli</taxon>
        <taxon>Lactobacillales</taxon>
        <taxon>Carnobacteriaceae</taxon>
        <taxon>Trichococcus</taxon>
    </lineage>
</organism>
<evidence type="ECO:0000259" key="1">
    <source>
        <dbReference type="Pfam" id="PF20473"/>
    </source>
</evidence>
<dbReference type="Pfam" id="PF20473">
    <property type="entry name" value="MmeI_Mtase"/>
    <property type="match status" value="1"/>
</dbReference>
<feature type="domain" description="MmeI-like DNA-methyltransferase" evidence="1">
    <location>
        <begin position="37"/>
        <end position="145"/>
    </location>
</feature>
<dbReference type="InterPro" id="IPR029063">
    <property type="entry name" value="SAM-dependent_MTases_sf"/>
</dbReference>
<dbReference type="EMBL" id="JAAZCD010000060">
    <property type="protein sequence ID" value="NLD31161.1"/>
    <property type="molecule type" value="Genomic_DNA"/>
</dbReference>
<name>A0A847D1F3_9LACT</name>
<dbReference type="AlphaFoldDB" id="A0A847D1F3"/>
<dbReference type="RefSeq" id="WP_276641879.1">
    <property type="nucleotide sequence ID" value="NZ_JAAZCD010000060.1"/>
</dbReference>